<dbReference type="AlphaFoldDB" id="A0A183V646"/>
<evidence type="ECO:0000313" key="1">
    <source>
        <dbReference type="EMBL" id="VDM47537.1"/>
    </source>
</evidence>
<dbReference type="EMBL" id="UYWY01023416">
    <property type="protein sequence ID" value="VDM47537.1"/>
    <property type="molecule type" value="Genomic_DNA"/>
</dbReference>
<dbReference type="WBParaSite" id="TCNE_0001621701-mRNA-1">
    <property type="protein sequence ID" value="TCNE_0001621701-mRNA-1"/>
    <property type="gene ID" value="TCNE_0001621701"/>
</dbReference>
<accession>A0A183V646</accession>
<name>A0A183V646_TOXCA</name>
<organism evidence="2 3">
    <name type="scientific">Toxocara canis</name>
    <name type="common">Canine roundworm</name>
    <dbReference type="NCBI Taxonomy" id="6265"/>
    <lineage>
        <taxon>Eukaryota</taxon>
        <taxon>Metazoa</taxon>
        <taxon>Ecdysozoa</taxon>
        <taxon>Nematoda</taxon>
        <taxon>Chromadorea</taxon>
        <taxon>Rhabditida</taxon>
        <taxon>Spirurina</taxon>
        <taxon>Ascaridomorpha</taxon>
        <taxon>Ascaridoidea</taxon>
        <taxon>Toxocaridae</taxon>
        <taxon>Toxocara</taxon>
    </lineage>
</organism>
<evidence type="ECO:0000313" key="3">
    <source>
        <dbReference type="WBParaSite" id="TCNE_0001621701-mRNA-1"/>
    </source>
</evidence>
<sequence>MYNTDSTRHYLSVQQISVMESYVKNEEVLIDCPPPFPSELIDGVNVMVVKEGTKFRNILGHVEKQFKVKFCLNVSAL</sequence>
<reference evidence="1 2" key="2">
    <citation type="submission" date="2018-11" db="EMBL/GenBank/DDBJ databases">
        <authorList>
            <consortium name="Pathogen Informatics"/>
        </authorList>
    </citation>
    <scope>NUCLEOTIDE SEQUENCE [LARGE SCALE GENOMIC DNA]</scope>
</reference>
<keyword evidence="2" id="KW-1185">Reference proteome</keyword>
<dbReference type="Proteomes" id="UP000050794">
    <property type="component" value="Unassembled WGS sequence"/>
</dbReference>
<protein>
    <submittedName>
        <fullName evidence="3">Uma2 domain-containing protein</fullName>
    </submittedName>
</protein>
<gene>
    <name evidence="1" type="ORF">TCNE_LOCUS16216</name>
</gene>
<evidence type="ECO:0000313" key="2">
    <source>
        <dbReference type="Proteomes" id="UP000050794"/>
    </source>
</evidence>
<proteinExistence type="predicted"/>
<reference evidence="3" key="1">
    <citation type="submission" date="2016-06" db="UniProtKB">
        <authorList>
            <consortium name="WormBaseParasite"/>
        </authorList>
    </citation>
    <scope>IDENTIFICATION</scope>
</reference>